<dbReference type="NCBIfam" id="TIGR02867">
    <property type="entry name" value="spore_II_P"/>
    <property type="match status" value="1"/>
</dbReference>
<dbReference type="Proteomes" id="UP000184196">
    <property type="component" value="Unassembled WGS sequence"/>
</dbReference>
<protein>
    <submittedName>
        <fullName evidence="2">Stage II sporulation protein P</fullName>
    </submittedName>
</protein>
<organism evidence="2 3">
    <name type="scientific">Desulfofundulus australicus DSM 11792</name>
    <dbReference type="NCBI Taxonomy" id="1121425"/>
    <lineage>
        <taxon>Bacteria</taxon>
        <taxon>Bacillati</taxon>
        <taxon>Bacillota</taxon>
        <taxon>Clostridia</taxon>
        <taxon>Eubacteriales</taxon>
        <taxon>Peptococcaceae</taxon>
        <taxon>Desulfofundulus</taxon>
    </lineage>
</organism>
<feature type="transmembrane region" description="Helical" evidence="1">
    <location>
        <begin position="20"/>
        <end position="42"/>
    </location>
</feature>
<gene>
    <name evidence="2" type="ORF">SAMN02745218_00211</name>
</gene>
<keyword evidence="1" id="KW-0472">Membrane</keyword>
<sequence>MYPVLYSYRHRWLWGRLFSILFLAGIILIFFALITGIGLLFFRSGGQVLFPRDPRLILRAALPLHTAGGEEGKDFSGPLSGWWSVMGGDTVLPWKDSRDMLRSQLSLLAYLQVKQEGRVNPPEPASEQAAGVPLNSSGKYLVAIYHTHTGECYSLTDGVARLDGKEGSVVQVGEVIRQELEKRYGLPTLHIKKIHDQKYNLSYMESEKTVREVLQEEPQLEVLLDIHRDAGKPRRDCLVRVQGKEVAPILFVVGSDARAPFPGWRQNEQFARQLAAALNKKYPGLCQGVRVKEGRYNQFLHPRALLVEIGSTNNTTAEAVASARLFAEVLGEEVQKLVKNGAAQPGEQ</sequence>
<proteinExistence type="predicted"/>
<name>A0A1M4T2B9_9FIRM</name>
<dbReference type="EMBL" id="FQUW01000005">
    <property type="protein sequence ID" value="SHE38560.1"/>
    <property type="molecule type" value="Genomic_DNA"/>
</dbReference>
<evidence type="ECO:0000313" key="3">
    <source>
        <dbReference type="Proteomes" id="UP000184196"/>
    </source>
</evidence>
<keyword evidence="3" id="KW-1185">Reference proteome</keyword>
<accession>A0A1M4T2B9</accession>
<dbReference type="RefSeq" id="WP_073162532.1">
    <property type="nucleotide sequence ID" value="NZ_FQUW01000005.1"/>
</dbReference>
<keyword evidence="1" id="KW-1133">Transmembrane helix</keyword>
<evidence type="ECO:0000256" key="1">
    <source>
        <dbReference type="SAM" id="Phobius"/>
    </source>
</evidence>
<reference evidence="3" key="1">
    <citation type="submission" date="2016-11" db="EMBL/GenBank/DDBJ databases">
        <authorList>
            <person name="Varghese N."/>
            <person name="Submissions S."/>
        </authorList>
    </citation>
    <scope>NUCLEOTIDE SEQUENCE [LARGE SCALE GENOMIC DNA]</scope>
    <source>
        <strain evidence="3">DSM 11792</strain>
    </source>
</reference>
<dbReference type="AlphaFoldDB" id="A0A1M4T2B9"/>
<dbReference type="Pfam" id="PF07454">
    <property type="entry name" value="SpoIIP"/>
    <property type="match status" value="1"/>
</dbReference>
<keyword evidence="1" id="KW-0812">Transmembrane</keyword>
<evidence type="ECO:0000313" key="2">
    <source>
        <dbReference type="EMBL" id="SHE38560.1"/>
    </source>
</evidence>
<dbReference type="OrthoDB" id="1633470at2"/>
<dbReference type="InterPro" id="IPR010897">
    <property type="entry name" value="Spore_II_P"/>
</dbReference>